<dbReference type="Gene3D" id="2.30.42.10">
    <property type="match status" value="1"/>
</dbReference>
<dbReference type="GO" id="GO:0004222">
    <property type="term" value="F:metalloendopeptidase activity"/>
    <property type="evidence" value="ECO:0007669"/>
    <property type="project" value="InterPro"/>
</dbReference>
<dbReference type="Pfam" id="PF02163">
    <property type="entry name" value="Peptidase_M50"/>
    <property type="match status" value="1"/>
</dbReference>
<comment type="similarity">
    <text evidence="3 11">Belongs to the peptidase M50B family.</text>
</comment>
<keyword evidence="11" id="KW-0479">Metal-binding</keyword>
<evidence type="ECO:0000256" key="2">
    <source>
        <dbReference type="ARBA" id="ARBA00004141"/>
    </source>
</evidence>
<dbReference type="SUPFAM" id="SSF50156">
    <property type="entry name" value="PDZ domain-like"/>
    <property type="match status" value="1"/>
</dbReference>
<dbReference type="InterPro" id="IPR041489">
    <property type="entry name" value="PDZ_6"/>
</dbReference>
<dbReference type="EMBL" id="AYYZ01000025">
    <property type="protein sequence ID" value="KRM52318.1"/>
    <property type="molecule type" value="Genomic_DNA"/>
</dbReference>
<dbReference type="CDD" id="cd23081">
    <property type="entry name" value="cpPDZ_EcRseP-like"/>
    <property type="match status" value="1"/>
</dbReference>
<keyword evidence="10 11" id="KW-0472">Membrane</keyword>
<evidence type="ECO:0000256" key="8">
    <source>
        <dbReference type="ARBA" id="ARBA00022989"/>
    </source>
</evidence>
<keyword evidence="6 11" id="KW-0378">Hydrolase</keyword>
<evidence type="ECO:0000256" key="1">
    <source>
        <dbReference type="ARBA" id="ARBA00001947"/>
    </source>
</evidence>
<evidence type="ECO:0000256" key="9">
    <source>
        <dbReference type="ARBA" id="ARBA00023049"/>
    </source>
</evidence>
<comment type="cofactor">
    <cofactor evidence="1 11">
        <name>Zn(2+)</name>
        <dbReference type="ChEBI" id="CHEBI:29105"/>
    </cofactor>
</comment>
<keyword evidence="14" id="KW-1185">Reference proteome</keyword>
<dbReference type="SMART" id="SM00228">
    <property type="entry name" value="PDZ"/>
    <property type="match status" value="1"/>
</dbReference>
<keyword evidence="9 11" id="KW-0482">Metalloprotease</keyword>
<dbReference type="RefSeq" id="WP_057906670.1">
    <property type="nucleotide sequence ID" value="NZ_AYYZ01000025.1"/>
</dbReference>
<accession>A0A0R1ZC13</accession>
<sequence length="426" mass="46837">MIVTIIAFVIVFGVLVFVHEFGHFYAAKKSGILVREFSIGMGPKLFAYHKNGTTYTWRLLPLGGYVRMAGLEDDEESLKKGSPITLLLDKQDQVIKINTSQKKMLKGGLPLVVTDWDLQKGMWIEGYENGDESQVKRFDVKRDAMITEEDGTEIQVAPLDVQYQSVSVPKRIFTNVAGPFNNFVLAIIAFGLVAMLQGGVQIPTNSNVIGTVQKNSVAAKAGLKAGDQIVAIDGHQVSNWHDLVNDLGSRGGKETTLKVKQAKKTKEIQLTPKTVKQNGQKTGQIGITEKIKNDHSIGAILVFGFTQTWNIIMLVFSAIGHMITHGFSLNDLGGPVAMYSMTAQAAHHGTITVINLMGLLSVNLGIMNLLPIPALDGGKILLNIIEGIRKKPMDPNKEVVITMIGFAFLMILMVLVTWNDIRRYFF</sequence>
<dbReference type="GO" id="GO:0016020">
    <property type="term" value="C:membrane"/>
    <property type="evidence" value="ECO:0007669"/>
    <property type="project" value="UniProtKB-SubCell"/>
</dbReference>
<dbReference type="InterPro" id="IPR036034">
    <property type="entry name" value="PDZ_sf"/>
</dbReference>
<evidence type="ECO:0000313" key="13">
    <source>
        <dbReference type="EMBL" id="KRM52318.1"/>
    </source>
</evidence>
<evidence type="ECO:0000256" key="5">
    <source>
        <dbReference type="ARBA" id="ARBA00022692"/>
    </source>
</evidence>
<dbReference type="CDD" id="cd06163">
    <property type="entry name" value="S2P-M50_PDZ_RseP-like"/>
    <property type="match status" value="1"/>
</dbReference>
<dbReference type="NCBIfam" id="TIGR00054">
    <property type="entry name" value="RIP metalloprotease RseP"/>
    <property type="match status" value="1"/>
</dbReference>
<dbReference type="Proteomes" id="UP000051291">
    <property type="component" value="Unassembled WGS sequence"/>
</dbReference>
<dbReference type="STRING" id="1423820.FC64_GL000743"/>
<keyword evidence="7 11" id="KW-0862">Zinc</keyword>
<protein>
    <recommendedName>
        <fullName evidence="11">Zinc metalloprotease</fullName>
        <ecNumber evidence="11">3.4.24.-</ecNumber>
    </recommendedName>
</protein>
<dbReference type="AlphaFoldDB" id="A0A0R1ZC13"/>
<gene>
    <name evidence="13" type="ORF">FC64_GL000743</name>
</gene>
<reference evidence="13 14" key="1">
    <citation type="journal article" date="2015" name="Genome Announc.">
        <title>Expanding the biotechnology potential of lactobacilli through comparative genomics of 213 strains and associated genera.</title>
        <authorList>
            <person name="Sun Z."/>
            <person name="Harris H.M."/>
            <person name="McCann A."/>
            <person name="Guo C."/>
            <person name="Argimon S."/>
            <person name="Zhang W."/>
            <person name="Yang X."/>
            <person name="Jeffery I.B."/>
            <person name="Cooney J.C."/>
            <person name="Kagawa T.F."/>
            <person name="Liu W."/>
            <person name="Song Y."/>
            <person name="Salvetti E."/>
            <person name="Wrobel A."/>
            <person name="Rasinkangas P."/>
            <person name="Parkhill J."/>
            <person name="Rea M.C."/>
            <person name="O'Sullivan O."/>
            <person name="Ritari J."/>
            <person name="Douillard F.P."/>
            <person name="Paul Ross R."/>
            <person name="Yang R."/>
            <person name="Briner A.E."/>
            <person name="Felis G.E."/>
            <person name="de Vos W.M."/>
            <person name="Barrangou R."/>
            <person name="Klaenhammer T.R."/>
            <person name="Caufield P.W."/>
            <person name="Cui Y."/>
            <person name="Zhang H."/>
            <person name="O'Toole P.W."/>
        </authorList>
    </citation>
    <scope>NUCLEOTIDE SEQUENCE [LARGE SCALE GENOMIC DNA]</scope>
    <source>
        <strain evidence="13 14">DSM 20653</strain>
    </source>
</reference>
<dbReference type="InterPro" id="IPR001478">
    <property type="entry name" value="PDZ"/>
</dbReference>
<evidence type="ECO:0000259" key="12">
    <source>
        <dbReference type="PROSITE" id="PS50106"/>
    </source>
</evidence>
<feature type="transmembrane region" description="Helical" evidence="11">
    <location>
        <begin position="300"/>
        <end position="325"/>
    </location>
</feature>
<name>A0A0R1ZC13_9LACO</name>
<keyword evidence="4 13" id="KW-0645">Protease</keyword>
<evidence type="ECO:0000256" key="4">
    <source>
        <dbReference type="ARBA" id="ARBA00022670"/>
    </source>
</evidence>
<evidence type="ECO:0000256" key="10">
    <source>
        <dbReference type="ARBA" id="ARBA00023136"/>
    </source>
</evidence>
<feature type="transmembrane region" description="Helical" evidence="11">
    <location>
        <begin position="6"/>
        <end position="26"/>
    </location>
</feature>
<proteinExistence type="inferred from homology"/>
<dbReference type="PANTHER" id="PTHR42837:SF2">
    <property type="entry name" value="MEMBRANE METALLOPROTEASE ARASP2, CHLOROPLASTIC-RELATED"/>
    <property type="match status" value="1"/>
</dbReference>
<dbReference type="PANTHER" id="PTHR42837">
    <property type="entry name" value="REGULATOR OF SIGMA-E PROTEASE RSEP"/>
    <property type="match status" value="1"/>
</dbReference>
<keyword evidence="5 11" id="KW-0812">Transmembrane</keyword>
<dbReference type="InterPro" id="IPR008915">
    <property type="entry name" value="Peptidase_M50"/>
</dbReference>
<feature type="transmembrane region" description="Helical" evidence="11">
    <location>
        <begin position="345"/>
        <end position="370"/>
    </location>
</feature>
<comment type="caution">
    <text evidence="13">The sequence shown here is derived from an EMBL/GenBank/DDBJ whole genome shotgun (WGS) entry which is preliminary data.</text>
</comment>
<dbReference type="EC" id="3.4.24.-" evidence="11"/>
<evidence type="ECO:0000256" key="6">
    <source>
        <dbReference type="ARBA" id="ARBA00022801"/>
    </source>
</evidence>
<dbReference type="PROSITE" id="PS50106">
    <property type="entry name" value="PDZ"/>
    <property type="match status" value="1"/>
</dbReference>
<evidence type="ECO:0000313" key="14">
    <source>
        <dbReference type="Proteomes" id="UP000051291"/>
    </source>
</evidence>
<dbReference type="InterPro" id="IPR004387">
    <property type="entry name" value="Pept_M50_Zn"/>
</dbReference>
<dbReference type="Pfam" id="PF17820">
    <property type="entry name" value="PDZ_6"/>
    <property type="match status" value="1"/>
</dbReference>
<dbReference type="GO" id="GO:0046872">
    <property type="term" value="F:metal ion binding"/>
    <property type="evidence" value="ECO:0007669"/>
    <property type="project" value="UniProtKB-KW"/>
</dbReference>
<evidence type="ECO:0000256" key="7">
    <source>
        <dbReference type="ARBA" id="ARBA00022833"/>
    </source>
</evidence>
<feature type="domain" description="PDZ" evidence="12">
    <location>
        <begin position="199"/>
        <end position="239"/>
    </location>
</feature>
<evidence type="ECO:0000256" key="3">
    <source>
        <dbReference type="ARBA" id="ARBA00007931"/>
    </source>
</evidence>
<dbReference type="GO" id="GO:0006508">
    <property type="term" value="P:proteolysis"/>
    <property type="evidence" value="ECO:0007669"/>
    <property type="project" value="UniProtKB-KW"/>
</dbReference>
<evidence type="ECO:0000256" key="11">
    <source>
        <dbReference type="RuleBase" id="RU362031"/>
    </source>
</evidence>
<organism evidence="13 14">
    <name type="scientific">Ligilactobacillus araffinosus DSM 20653</name>
    <dbReference type="NCBI Taxonomy" id="1423820"/>
    <lineage>
        <taxon>Bacteria</taxon>
        <taxon>Bacillati</taxon>
        <taxon>Bacillota</taxon>
        <taxon>Bacilli</taxon>
        <taxon>Lactobacillales</taxon>
        <taxon>Lactobacillaceae</taxon>
        <taxon>Ligilactobacillus</taxon>
    </lineage>
</organism>
<feature type="transmembrane region" description="Helical" evidence="11">
    <location>
        <begin position="399"/>
        <end position="418"/>
    </location>
</feature>
<keyword evidence="8 11" id="KW-1133">Transmembrane helix</keyword>
<comment type="subcellular location">
    <subcellularLocation>
        <location evidence="2">Membrane</location>
        <topology evidence="2">Multi-pass membrane protein</topology>
    </subcellularLocation>
</comment>
<dbReference type="PATRIC" id="fig|1423820.4.peg.754"/>